<organism evidence="2 3">
    <name type="scientific">Plectus sambesii</name>
    <dbReference type="NCBI Taxonomy" id="2011161"/>
    <lineage>
        <taxon>Eukaryota</taxon>
        <taxon>Metazoa</taxon>
        <taxon>Ecdysozoa</taxon>
        <taxon>Nematoda</taxon>
        <taxon>Chromadorea</taxon>
        <taxon>Plectida</taxon>
        <taxon>Plectina</taxon>
        <taxon>Plectoidea</taxon>
        <taxon>Plectidae</taxon>
        <taxon>Plectus</taxon>
    </lineage>
</organism>
<reference evidence="3" key="1">
    <citation type="submission" date="2022-11" db="UniProtKB">
        <authorList>
            <consortium name="WormBaseParasite"/>
        </authorList>
    </citation>
    <scope>IDENTIFICATION</scope>
</reference>
<protein>
    <submittedName>
        <fullName evidence="3">Uncharacterized protein</fullName>
    </submittedName>
</protein>
<proteinExistence type="predicted"/>
<dbReference type="WBParaSite" id="PSAMB.scaffold1821size27622.g15028.t1">
    <property type="protein sequence ID" value="PSAMB.scaffold1821size27622.g15028.t1"/>
    <property type="gene ID" value="PSAMB.scaffold1821size27622.g15028"/>
</dbReference>
<dbReference type="Proteomes" id="UP000887566">
    <property type="component" value="Unplaced"/>
</dbReference>
<evidence type="ECO:0000313" key="3">
    <source>
        <dbReference type="WBParaSite" id="PSAMB.scaffold1821size27622.g15028.t1"/>
    </source>
</evidence>
<accession>A0A914VFH1</accession>
<keyword evidence="2" id="KW-1185">Reference proteome</keyword>
<evidence type="ECO:0000256" key="1">
    <source>
        <dbReference type="SAM" id="SignalP"/>
    </source>
</evidence>
<evidence type="ECO:0000313" key="2">
    <source>
        <dbReference type="Proteomes" id="UP000887566"/>
    </source>
</evidence>
<name>A0A914VFH1_9BILA</name>
<keyword evidence="1" id="KW-0732">Signal</keyword>
<feature type="signal peptide" evidence="1">
    <location>
        <begin position="1"/>
        <end position="20"/>
    </location>
</feature>
<feature type="chain" id="PRO_5038010043" evidence="1">
    <location>
        <begin position="21"/>
        <end position="88"/>
    </location>
</feature>
<sequence length="88" mass="9941">MLKLAVILVVICYVTLLTAGEPVYGAPRAKYSMDYQAQSLFDKFGDNKMLDLIRFCQYLPTKSRYSQDVAEDCERLLKVVGFDGSVGY</sequence>
<dbReference type="AlphaFoldDB" id="A0A914VFH1"/>